<comment type="caution">
    <text evidence="7">The sequence shown here is derived from an EMBL/GenBank/DDBJ whole genome shotgun (WGS) entry which is preliminary data.</text>
</comment>
<evidence type="ECO:0000256" key="2">
    <source>
        <dbReference type="ARBA" id="ARBA00022692"/>
    </source>
</evidence>
<dbReference type="InterPro" id="IPR020846">
    <property type="entry name" value="MFS_dom"/>
</dbReference>
<keyword evidence="4 5" id="KW-0472">Membrane</keyword>
<dbReference type="PANTHER" id="PTHR23528:SF1">
    <property type="entry name" value="MAJOR FACILITATOR SUPERFAMILY (MFS) PROFILE DOMAIN-CONTAINING PROTEIN"/>
    <property type="match status" value="1"/>
</dbReference>
<organism evidence="7 8">
    <name type="scientific">Diaminobutyricimonas aerilata</name>
    <dbReference type="NCBI Taxonomy" id="1162967"/>
    <lineage>
        <taxon>Bacteria</taxon>
        <taxon>Bacillati</taxon>
        <taxon>Actinomycetota</taxon>
        <taxon>Actinomycetes</taxon>
        <taxon>Micrococcales</taxon>
        <taxon>Microbacteriaceae</taxon>
        <taxon>Diaminobutyricimonas</taxon>
    </lineage>
</organism>
<evidence type="ECO:0000259" key="6">
    <source>
        <dbReference type="PROSITE" id="PS50850"/>
    </source>
</evidence>
<dbReference type="RefSeq" id="WP_211282197.1">
    <property type="nucleotide sequence ID" value="NZ_PGFF01000001.1"/>
</dbReference>
<feature type="transmembrane region" description="Helical" evidence="5">
    <location>
        <begin position="27"/>
        <end position="51"/>
    </location>
</feature>
<feature type="transmembrane region" description="Helical" evidence="5">
    <location>
        <begin position="311"/>
        <end position="329"/>
    </location>
</feature>
<name>A0A2M9CM56_9MICO</name>
<accession>A0A2M9CM56</accession>
<dbReference type="Pfam" id="PF07690">
    <property type="entry name" value="MFS_1"/>
    <property type="match status" value="1"/>
</dbReference>
<feature type="transmembrane region" description="Helical" evidence="5">
    <location>
        <begin position="278"/>
        <end position="299"/>
    </location>
</feature>
<evidence type="ECO:0000256" key="3">
    <source>
        <dbReference type="ARBA" id="ARBA00022989"/>
    </source>
</evidence>
<dbReference type="InterPro" id="IPR036259">
    <property type="entry name" value="MFS_trans_sf"/>
</dbReference>
<protein>
    <submittedName>
        <fullName evidence="7">MFS transporter</fullName>
    </submittedName>
</protein>
<feature type="transmembrane region" description="Helical" evidence="5">
    <location>
        <begin position="245"/>
        <end position="266"/>
    </location>
</feature>
<keyword evidence="2 5" id="KW-0812">Transmembrane</keyword>
<keyword evidence="8" id="KW-1185">Reference proteome</keyword>
<dbReference type="Gene3D" id="1.20.1250.20">
    <property type="entry name" value="MFS general substrate transporter like domains"/>
    <property type="match status" value="1"/>
</dbReference>
<feature type="transmembrane region" description="Helical" evidence="5">
    <location>
        <begin position="102"/>
        <end position="121"/>
    </location>
</feature>
<proteinExistence type="predicted"/>
<dbReference type="EMBL" id="PGFF01000001">
    <property type="protein sequence ID" value="PJJ72985.1"/>
    <property type="molecule type" value="Genomic_DNA"/>
</dbReference>
<dbReference type="CDD" id="cd06174">
    <property type="entry name" value="MFS"/>
    <property type="match status" value="1"/>
</dbReference>
<sequence>MTADIPQTIAPIEEDWSTKPRTRMGRLVPALMVSQIGNYIALLTPLQLLLTLHLTDLLDGSDATSAFGVVTGFGALCALLFNPIGGRISDLTTARFGRRRTWILFGALAGAVALVAISFTTEVWQVVVLWCVIQALFNFQSAATTALVPDQVPPLRRGGVSGLLGLTIAIGPLLGIGIANSVQAGSPTQWHVIAAVAAVAGVIAVLLVRDPRQHIDRAARRLDLRAIAQTFWINPRRHPAFGWAWLVRFLITCVFASGTYNAFFLIQRFGISTADVGAIVLGLSLLSVALLAVSSVVAGYLSDLVKRQKPFVVGAGLLGATGLLLMAFAPSVTVVYVATAIIGLATGAFFAIDLAMCVRVLPSSKDAGKDLAIINIANSLPQSVVPFLAPVLLMLGGYTLFFGFLAVLGVLGAVAVLRVPEIGQEHGAPGVAPLTRS</sequence>
<feature type="transmembrane region" description="Helical" evidence="5">
    <location>
        <begin position="190"/>
        <end position="208"/>
    </location>
</feature>
<dbReference type="PROSITE" id="PS50850">
    <property type="entry name" value="MFS"/>
    <property type="match status" value="1"/>
</dbReference>
<feature type="transmembrane region" description="Helical" evidence="5">
    <location>
        <begin position="127"/>
        <end position="148"/>
    </location>
</feature>
<feature type="transmembrane region" description="Helical" evidence="5">
    <location>
        <begin position="335"/>
        <end position="358"/>
    </location>
</feature>
<dbReference type="Proteomes" id="UP000228758">
    <property type="component" value="Unassembled WGS sequence"/>
</dbReference>
<dbReference type="GO" id="GO:0005886">
    <property type="term" value="C:plasma membrane"/>
    <property type="evidence" value="ECO:0007669"/>
    <property type="project" value="UniProtKB-SubCell"/>
</dbReference>
<keyword evidence="3 5" id="KW-1133">Transmembrane helix</keyword>
<feature type="transmembrane region" description="Helical" evidence="5">
    <location>
        <begin position="63"/>
        <end position="81"/>
    </location>
</feature>
<evidence type="ECO:0000256" key="1">
    <source>
        <dbReference type="ARBA" id="ARBA00004651"/>
    </source>
</evidence>
<dbReference type="PANTHER" id="PTHR23528">
    <property type="match status" value="1"/>
</dbReference>
<feature type="domain" description="Major facilitator superfamily (MFS) profile" evidence="6">
    <location>
        <begin position="30"/>
        <end position="424"/>
    </location>
</feature>
<reference evidence="7 8" key="1">
    <citation type="submission" date="2017-11" db="EMBL/GenBank/DDBJ databases">
        <title>Genomic Encyclopedia of Archaeal and Bacterial Type Strains, Phase II (KMG-II): From Individual Species to Whole Genera.</title>
        <authorList>
            <person name="Goeker M."/>
        </authorList>
    </citation>
    <scope>NUCLEOTIDE SEQUENCE [LARGE SCALE GENOMIC DNA]</scope>
    <source>
        <strain evidence="7 8">DSM 27393</strain>
    </source>
</reference>
<feature type="transmembrane region" description="Helical" evidence="5">
    <location>
        <begin position="395"/>
        <end position="417"/>
    </location>
</feature>
<feature type="transmembrane region" description="Helical" evidence="5">
    <location>
        <begin position="370"/>
        <end position="389"/>
    </location>
</feature>
<dbReference type="GO" id="GO:0022857">
    <property type="term" value="F:transmembrane transporter activity"/>
    <property type="evidence" value="ECO:0007669"/>
    <property type="project" value="InterPro"/>
</dbReference>
<feature type="transmembrane region" description="Helical" evidence="5">
    <location>
        <begin position="160"/>
        <end position="178"/>
    </location>
</feature>
<dbReference type="InterPro" id="IPR011701">
    <property type="entry name" value="MFS"/>
</dbReference>
<gene>
    <name evidence="7" type="ORF">CLV46_2565</name>
</gene>
<evidence type="ECO:0000256" key="5">
    <source>
        <dbReference type="SAM" id="Phobius"/>
    </source>
</evidence>
<evidence type="ECO:0000256" key="4">
    <source>
        <dbReference type="ARBA" id="ARBA00023136"/>
    </source>
</evidence>
<comment type="subcellular location">
    <subcellularLocation>
        <location evidence="1">Cell membrane</location>
        <topology evidence="1">Multi-pass membrane protein</topology>
    </subcellularLocation>
</comment>
<evidence type="ECO:0000313" key="8">
    <source>
        <dbReference type="Proteomes" id="UP000228758"/>
    </source>
</evidence>
<evidence type="ECO:0000313" key="7">
    <source>
        <dbReference type="EMBL" id="PJJ72985.1"/>
    </source>
</evidence>
<dbReference type="SUPFAM" id="SSF103473">
    <property type="entry name" value="MFS general substrate transporter"/>
    <property type="match status" value="1"/>
</dbReference>
<dbReference type="AlphaFoldDB" id="A0A2M9CM56"/>